<dbReference type="FunCoup" id="L9KVL4">
    <property type="interactions" value="206"/>
</dbReference>
<evidence type="ECO:0000256" key="12">
    <source>
        <dbReference type="ARBA" id="ARBA00023034"/>
    </source>
</evidence>
<organism evidence="18 19">
    <name type="scientific">Tupaia chinensis</name>
    <name type="common">Chinese tree shrew</name>
    <name type="synonym">Tupaia belangeri chinensis</name>
    <dbReference type="NCBI Taxonomy" id="246437"/>
    <lineage>
        <taxon>Eukaryota</taxon>
        <taxon>Metazoa</taxon>
        <taxon>Chordata</taxon>
        <taxon>Craniata</taxon>
        <taxon>Vertebrata</taxon>
        <taxon>Euteleostomi</taxon>
        <taxon>Mammalia</taxon>
        <taxon>Eutheria</taxon>
        <taxon>Euarchontoglires</taxon>
        <taxon>Scandentia</taxon>
        <taxon>Tupaiidae</taxon>
        <taxon>Tupaia</taxon>
    </lineage>
</organism>
<keyword evidence="19" id="KW-1185">Reference proteome</keyword>
<dbReference type="Proteomes" id="UP000011518">
    <property type="component" value="Unassembled WGS sequence"/>
</dbReference>
<evidence type="ECO:0000313" key="18">
    <source>
        <dbReference type="EMBL" id="ELW66970.1"/>
    </source>
</evidence>
<comment type="similarity">
    <text evidence="4 16">Belongs to the glycosyltransferase 2 family. GalNAc-T subfamily.</text>
</comment>
<dbReference type="EC" id="2.4.1.-" evidence="16"/>
<dbReference type="FunFam" id="3.90.550.10:FF:000012">
    <property type="entry name" value="Polypeptide N-acetylgalactosaminyltransferase"/>
    <property type="match status" value="1"/>
</dbReference>
<evidence type="ECO:0000256" key="9">
    <source>
        <dbReference type="ARBA" id="ARBA00022734"/>
    </source>
</evidence>
<dbReference type="InterPro" id="IPR000772">
    <property type="entry name" value="Ricin_B_lectin"/>
</dbReference>
<dbReference type="SUPFAM" id="SSF50370">
    <property type="entry name" value="Ricin B-like lectins"/>
    <property type="match status" value="1"/>
</dbReference>
<evidence type="ECO:0000256" key="2">
    <source>
        <dbReference type="ARBA" id="ARBA00004323"/>
    </source>
</evidence>
<dbReference type="STRING" id="246437.L9KVL4"/>
<dbReference type="AlphaFoldDB" id="L9KVL4"/>
<name>L9KVL4_TUPCH</name>
<keyword evidence="11 16" id="KW-1133">Transmembrane helix</keyword>
<dbReference type="GO" id="GO:0006493">
    <property type="term" value="P:protein O-linked glycosylation"/>
    <property type="evidence" value="ECO:0007669"/>
    <property type="project" value="TreeGrafter"/>
</dbReference>
<dbReference type="UniPathway" id="UPA00378"/>
<dbReference type="PANTHER" id="PTHR11675">
    <property type="entry name" value="N-ACETYLGALACTOSAMINYLTRANSFERASE"/>
    <property type="match status" value="1"/>
</dbReference>
<dbReference type="GO" id="GO:0000139">
    <property type="term" value="C:Golgi membrane"/>
    <property type="evidence" value="ECO:0007669"/>
    <property type="project" value="UniProtKB-SubCell"/>
</dbReference>
<keyword evidence="13 16" id="KW-0472">Membrane</keyword>
<dbReference type="Gene3D" id="2.80.10.50">
    <property type="match status" value="1"/>
</dbReference>
<sequence length="651" mass="72792">MSWLTGEGGRKIKTLLTVNILAFVGVVLFSAYCRLQDRSEALVQVVRGADRRVRGQLAKVGALTDREAILQRLDHLEEVVYSQLNGLAKPIGLVEGPGGLGQGGMAATLQENGQETDGKYEEYGYNARLSERISLDRTIPDYRPRKCRRASYPGDLPQISVVFIFVNEALSVILRSVHSVVNHTPSQLLKEVVLVDDNSDNGRSPRGGSWGQGQAVLACVQMTTWACGSACFLGGRPAHTLLPTAELKATLDQYVSSRYPGLVKVVRNSRREGLIRARLQGWKVATAPVVGFFDAHVEFNTGWAEPALARIREDRRRIVLPAIDNIKYDTFEVQQYASAAHGYNWGLWCMYIVPPQDWLDRGDEAAPIRTPAMIGCSFVVDREYFGDIGLLDPGMEVYGGENIELGMRVWQCGGSMEVLPCSRVAHIERTRKPYSGDIDYYARRNALRAAEVWMDGFKSHVYMAWNIPMTNPGVDFGDVSERLALRRRLKCRSFKWYLDNVYPEMRVYNDTLTYGEVRNSKASGYCLDQGAEDDDQAILYPCHGMSSQLVRYSAEGLLQLGPLGSTAFLPDSRCLVDSGGRTPTLRKCEDVARPTQRLWDFTQSGPIVSRDTGRCLELELSKGASFGLRLVLQRCSGQKWMIRNWIRPGRH</sequence>
<dbReference type="InterPro" id="IPR001173">
    <property type="entry name" value="Glyco_trans_2-like"/>
</dbReference>
<evidence type="ECO:0000256" key="8">
    <source>
        <dbReference type="ARBA" id="ARBA00022692"/>
    </source>
</evidence>
<dbReference type="Gene3D" id="3.90.550.10">
    <property type="entry name" value="Spore Coat Polysaccharide Biosynthesis Protein SpsA, Chain A"/>
    <property type="match status" value="1"/>
</dbReference>
<protein>
    <recommendedName>
        <fullName evidence="5 16">Polypeptide N-acetylgalactosaminyltransferase</fullName>
        <ecNumber evidence="16">2.4.1.-</ecNumber>
    </recommendedName>
    <alternativeName>
        <fullName evidence="16">Protein-UDP acetylgalactosaminyltransferase</fullName>
    </alternativeName>
</protein>
<keyword evidence="15 16" id="KW-0464">Manganese</keyword>
<dbReference type="Pfam" id="PF00652">
    <property type="entry name" value="Ricin_B_lectin"/>
    <property type="match status" value="1"/>
</dbReference>
<reference evidence="19" key="1">
    <citation type="submission" date="2012-07" db="EMBL/GenBank/DDBJ databases">
        <title>Genome of the Chinese tree shrew, a rising model animal genetically related to primates.</title>
        <authorList>
            <person name="Zhang G."/>
            <person name="Fan Y."/>
            <person name="Yao Y."/>
            <person name="Huang Z."/>
        </authorList>
    </citation>
    <scope>NUCLEOTIDE SEQUENCE [LARGE SCALE GENOMIC DNA]</scope>
</reference>
<accession>L9KVL4</accession>
<dbReference type="Pfam" id="PF00535">
    <property type="entry name" value="Glycos_transf_2"/>
    <property type="match status" value="1"/>
</dbReference>
<evidence type="ECO:0000256" key="5">
    <source>
        <dbReference type="ARBA" id="ARBA00012644"/>
    </source>
</evidence>
<evidence type="ECO:0000259" key="17">
    <source>
        <dbReference type="SMART" id="SM00458"/>
    </source>
</evidence>
<keyword evidence="7 16" id="KW-0808">Transferase</keyword>
<dbReference type="EMBL" id="KB320633">
    <property type="protein sequence ID" value="ELW66970.1"/>
    <property type="molecule type" value="Genomic_DNA"/>
</dbReference>
<evidence type="ECO:0000256" key="7">
    <source>
        <dbReference type="ARBA" id="ARBA00022679"/>
    </source>
</evidence>
<feature type="transmembrane region" description="Helical" evidence="16">
    <location>
        <begin position="12"/>
        <end position="32"/>
    </location>
</feature>
<dbReference type="InterPro" id="IPR035992">
    <property type="entry name" value="Ricin_B-like_lectins"/>
</dbReference>
<reference evidence="19" key="2">
    <citation type="journal article" date="2013" name="Nat. Commun.">
        <title>Genome of the Chinese tree shrew.</title>
        <authorList>
            <person name="Fan Y."/>
            <person name="Huang Z.Y."/>
            <person name="Cao C.C."/>
            <person name="Chen C.S."/>
            <person name="Chen Y.X."/>
            <person name="Fan D.D."/>
            <person name="He J."/>
            <person name="Hou H.L."/>
            <person name="Hu L."/>
            <person name="Hu X.T."/>
            <person name="Jiang X.T."/>
            <person name="Lai R."/>
            <person name="Lang Y.S."/>
            <person name="Liang B."/>
            <person name="Liao S.G."/>
            <person name="Mu D."/>
            <person name="Ma Y.Y."/>
            <person name="Niu Y.Y."/>
            <person name="Sun X.Q."/>
            <person name="Xia J.Q."/>
            <person name="Xiao J."/>
            <person name="Xiong Z.Q."/>
            <person name="Xu L."/>
            <person name="Yang L."/>
            <person name="Zhang Y."/>
            <person name="Zhao W."/>
            <person name="Zhao X.D."/>
            <person name="Zheng Y.T."/>
            <person name="Zhou J.M."/>
            <person name="Zhu Y.B."/>
            <person name="Zhang G.J."/>
            <person name="Wang J."/>
            <person name="Yao Y.G."/>
        </authorList>
    </citation>
    <scope>NUCLEOTIDE SEQUENCE [LARGE SCALE GENOMIC DNA]</scope>
</reference>
<dbReference type="SUPFAM" id="SSF53448">
    <property type="entry name" value="Nucleotide-diphospho-sugar transferases"/>
    <property type="match status" value="1"/>
</dbReference>
<evidence type="ECO:0000256" key="11">
    <source>
        <dbReference type="ARBA" id="ARBA00022989"/>
    </source>
</evidence>
<evidence type="ECO:0000256" key="15">
    <source>
        <dbReference type="ARBA" id="ARBA00023211"/>
    </source>
</evidence>
<evidence type="ECO:0000313" key="19">
    <source>
        <dbReference type="Proteomes" id="UP000011518"/>
    </source>
</evidence>
<keyword evidence="14 16" id="KW-1015">Disulfide bond</keyword>
<keyword evidence="9 16" id="KW-0430">Lectin</keyword>
<evidence type="ECO:0000256" key="16">
    <source>
        <dbReference type="RuleBase" id="RU361242"/>
    </source>
</evidence>
<dbReference type="GO" id="GO:0030246">
    <property type="term" value="F:carbohydrate binding"/>
    <property type="evidence" value="ECO:0007669"/>
    <property type="project" value="UniProtKB-KW"/>
</dbReference>
<evidence type="ECO:0000256" key="6">
    <source>
        <dbReference type="ARBA" id="ARBA00022676"/>
    </source>
</evidence>
<proteinExistence type="inferred from homology"/>
<keyword evidence="12 16" id="KW-0333">Golgi apparatus</keyword>
<evidence type="ECO:0000256" key="14">
    <source>
        <dbReference type="ARBA" id="ARBA00023157"/>
    </source>
</evidence>
<comment type="pathway">
    <text evidence="3 16">Protein modification; protein glycosylation.</text>
</comment>
<dbReference type="CDD" id="cd02510">
    <property type="entry name" value="pp-GalNAc-T"/>
    <property type="match status" value="1"/>
</dbReference>
<keyword evidence="6 16" id="KW-0328">Glycosyltransferase</keyword>
<comment type="subcellular location">
    <subcellularLocation>
        <location evidence="2 16">Golgi apparatus membrane</location>
        <topology evidence="2 16">Single-pass type II membrane protein</topology>
    </subcellularLocation>
</comment>
<feature type="domain" description="Ricin B lectin" evidence="17">
    <location>
        <begin position="514"/>
        <end position="643"/>
    </location>
</feature>
<keyword evidence="10" id="KW-0735">Signal-anchor</keyword>
<dbReference type="PROSITE" id="PS50231">
    <property type="entry name" value="RICIN_B_LECTIN"/>
    <property type="match status" value="1"/>
</dbReference>
<dbReference type="eggNOG" id="KOG3736">
    <property type="taxonomic scope" value="Eukaryota"/>
</dbReference>
<gene>
    <name evidence="18" type="ORF">TREES_T100020493</name>
</gene>
<dbReference type="SMART" id="SM00458">
    <property type="entry name" value="RICIN"/>
    <property type="match status" value="1"/>
</dbReference>
<keyword evidence="8 16" id="KW-0812">Transmembrane</keyword>
<comment type="cofactor">
    <cofactor evidence="1 16">
        <name>Mn(2+)</name>
        <dbReference type="ChEBI" id="CHEBI:29035"/>
    </cofactor>
</comment>
<dbReference type="FunFam" id="2.80.10.50:FF:000153">
    <property type="entry name" value="Uncharacterized protein"/>
    <property type="match status" value="1"/>
</dbReference>
<evidence type="ECO:0000256" key="10">
    <source>
        <dbReference type="ARBA" id="ARBA00022968"/>
    </source>
</evidence>
<dbReference type="InParanoid" id="L9KVL4"/>
<dbReference type="InterPro" id="IPR029044">
    <property type="entry name" value="Nucleotide-diphossugar_trans"/>
</dbReference>
<evidence type="ECO:0000256" key="3">
    <source>
        <dbReference type="ARBA" id="ARBA00004922"/>
    </source>
</evidence>
<dbReference type="PANTHER" id="PTHR11675:SF28">
    <property type="entry name" value="POLYPEPTIDE N-ACETYLGALACTOSAMINYLTRANSFERASE 9"/>
    <property type="match status" value="1"/>
</dbReference>
<dbReference type="InterPro" id="IPR045885">
    <property type="entry name" value="GalNAc-T"/>
</dbReference>
<dbReference type="GO" id="GO:0004653">
    <property type="term" value="F:polypeptide N-acetylgalactosaminyltransferase activity"/>
    <property type="evidence" value="ECO:0007669"/>
    <property type="project" value="TreeGrafter"/>
</dbReference>
<evidence type="ECO:0000256" key="4">
    <source>
        <dbReference type="ARBA" id="ARBA00005680"/>
    </source>
</evidence>
<evidence type="ECO:0000256" key="1">
    <source>
        <dbReference type="ARBA" id="ARBA00001936"/>
    </source>
</evidence>
<evidence type="ECO:0000256" key="13">
    <source>
        <dbReference type="ARBA" id="ARBA00023136"/>
    </source>
</evidence>